<name>A0ABT0RNM9_9SPHN</name>
<sequence length="143" mass="15901">MIFAGLLGLLSALFADSAAPDAPKEGVRVMTVEERLIIRVPVAPHPRRRIHWEEGDDGPKCLQADTLAGAFLSGPDTVDFILRGRQFVRARLDSDCEGLDFYGGFYVQPQDRRICAKRDSISVRAGGSCRIVKFHTLTPQFER</sequence>
<organism evidence="1 2">
    <name type="scientific">Sphingomonas alba</name>
    <dbReference type="NCBI Taxonomy" id="2908208"/>
    <lineage>
        <taxon>Bacteria</taxon>
        <taxon>Pseudomonadati</taxon>
        <taxon>Pseudomonadota</taxon>
        <taxon>Alphaproteobacteria</taxon>
        <taxon>Sphingomonadales</taxon>
        <taxon>Sphingomonadaceae</taxon>
        <taxon>Sphingomonas</taxon>
    </lineage>
</organism>
<keyword evidence="2" id="KW-1185">Reference proteome</keyword>
<dbReference type="Proteomes" id="UP001165363">
    <property type="component" value="Unassembled WGS sequence"/>
</dbReference>
<gene>
    <name evidence="1" type="ORF">LZ536_10150</name>
</gene>
<evidence type="ECO:0000313" key="1">
    <source>
        <dbReference type="EMBL" id="MCL6684259.1"/>
    </source>
</evidence>
<proteinExistence type="predicted"/>
<comment type="caution">
    <text evidence="1">The sequence shown here is derived from an EMBL/GenBank/DDBJ whole genome shotgun (WGS) entry which is preliminary data.</text>
</comment>
<dbReference type="EMBL" id="JAMGBD010000002">
    <property type="protein sequence ID" value="MCL6684259.1"/>
    <property type="molecule type" value="Genomic_DNA"/>
</dbReference>
<reference evidence="1" key="1">
    <citation type="submission" date="2022-05" db="EMBL/GenBank/DDBJ databases">
        <authorList>
            <person name="Jo J.-H."/>
            <person name="Im W.-T."/>
        </authorList>
    </citation>
    <scope>NUCLEOTIDE SEQUENCE</scope>
    <source>
        <strain evidence="1">SE158</strain>
    </source>
</reference>
<accession>A0ABT0RNM9</accession>
<dbReference type="RefSeq" id="WP_249848681.1">
    <property type="nucleotide sequence ID" value="NZ_JAMGBD010000002.1"/>
</dbReference>
<protein>
    <submittedName>
        <fullName evidence="1">Uncharacterized protein</fullName>
    </submittedName>
</protein>
<evidence type="ECO:0000313" key="2">
    <source>
        <dbReference type="Proteomes" id="UP001165363"/>
    </source>
</evidence>